<reference evidence="2 3" key="1">
    <citation type="journal article" date="2020" name="Cell">
        <title>Large-Scale Comparative Analyses of Tick Genomes Elucidate Their Genetic Diversity and Vector Capacities.</title>
        <authorList>
            <consortium name="Tick Genome and Microbiome Consortium (TIGMIC)"/>
            <person name="Jia N."/>
            <person name="Wang J."/>
            <person name="Shi W."/>
            <person name="Du L."/>
            <person name="Sun Y."/>
            <person name="Zhan W."/>
            <person name="Jiang J.F."/>
            <person name="Wang Q."/>
            <person name="Zhang B."/>
            <person name="Ji P."/>
            <person name="Bell-Sakyi L."/>
            <person name="Cui X.M."/>
            <person name="Yuan T.T."/>
            <person name="Jiang B.G."/>
            <person name="Yang W.F."/>
            <person name="Lam T.T."/>
            <person name="Chang Q.C."/>
            <person name="Ding S.J."/>
            <person name="Wang X.J."/>
            <person name="Zhu J.G."/>
            <person name="Ruan X.D."/>
            <person name="Zhao L."/>
            <person name="Wei J.T."/>
            <person name="Ye R.Z."/>
            <person name="Que T.C."/>
            <person name="Du C.H."/>
            <person name="Zhou Y.H."/>
            <person name="Cheng J.X."/>
            <person name="Dai P.F."/>
            <person name="Guo W.B."/>
            <person name="Han X.H."/>
            <person name="Huang E.J."/>
            <person name="Li L.F."/>
            <person name="Wei W."/>
            <person name="Gao Y.C."/>
            <person name="Liu J.Z."/>
            <person name="Shao H.Z."/>
            <person name="Wang X."/>
            <person name="Wang C.C."/>
            <person name="Yang T.C."/>
            <person name="Huo Q.B."/>
            <person name="Li W."/>
            <person name="Chen H.Y."/>
            <person name="Chen S.E."/>
            <person name="Zhou L.G."/>
            <person name="Ni X.B."/>
            <person name="Tian J.H."/>
            <person name="Sheng Y."/>
            <person name="Liu T."/>
            <person name="Pan Y.S."/>
            <person name="Xia L.Y."/>
            <person name="Li J."/>
            <person name="Zhao F."/>
            <person name="Cao W.C."/>
        </authorList>
    </citation>
    <scope>NUCLEOTIDE SEQUENCE [LARGE SCALE GENOMIC DNA]</scope>
    <source>
        <strain evidence="2">HaeL-2018</strain>
    </source>
</reference>
<dbReference type="VEuPathDB" id="VectorBase:HLOH_041449"/>
<dbReference type="EMBL" id="JABSTR010000263">
    <property type="protein sequence ID" value="KAH9382748.1"/>
    <property type="molecule type" value="Genomic_DNA"/>
</dbReference>
<dbReference type="AlphaFoldDB" id="A0A9J6H5Y8"/>
<evidence type="ECO:0000313" key="2">
    <source>
        <dbReference type="EMBL" id="KAH9382748.1"/>
    </source>
</evidence>
<keyword evidence="3" id="KW-1185">Reference proteome</keyword>
<name>A0A9J6H5Y8_HAELO</name>
<accession>A0A9J6H5Y8</accession>
<protein>
    <submittedName>
        <fullName evidence="2">Uncharacterized protein</fullName>
    </submittedName>
</protein>
<feature type="compositionally biased region" description="Basic residues" evidence="1">
    <location>
        <begin position="114"/>
        <end position="125"/>
    </location>
</feature>
<feature type="region of interest" description="Disordered" evidence="1">
    <location>
        <begin position="60"/>
        <end position="79"/>
    </location>
</feature>
<comment type="caution">
    <text evidence="2">The sequence shown here is derived from an EMBL/GenBank/DDBJ whole genome shotgun (WGS) entry which is preliminary data.</text>
</comment>
<evidence type="ECO:0000256" key="1">
    <source>
        <dbReference type="SAM" id="MobiDB-lite"/>
    </source>
</evidence>
<organism evidence="2 3">
    <name type="scientific">Haemaphysalis longicornis</name>
    <name type="common">Bush tick</name>
    <dbReference type="NCBI Taxonomy" id="44386"/>
    <lineage>
        <taxon>Eukaryota</taxon>
        <taxon>Metazoa</taxon>
        <taxon>Ecdysozoa</taxon>
        <taxon>Arthropoda</taxon>
        <taxon>Chelicerata</taxon>
        <taxon>Arachnida</taxon>
        <taxon>Acari</taxon>
        <taxon>Parasitiformes</taxon>
        <taxon>Ixodida</taxon>
        <taxon>Ixodoidea</taxon>
        <taxon>Ixodidae</taxon>
        <taxon>Haemaphysalinae</taxon>
        <taxon>Haemaphysalis</taxon>
    </lineage>
</organism>
<gene>
    <name evidence="2" type="ORF">HPB48_023307</name>
</gene>
<evidence type="ECO:0000313" key="3">
    <source>
        <dbReference type="Proteomes" id="UP000821853"/>
    </source>
</evidence>
<feature type="region of interest" description="Disordered" evidence="1">
    <location>
        <begin position="111"/>
        <end position="165"/>
    </location>
</feature>
<sequence length="267" mass="29400">MDVCPNPTDRICRGCGAPNPDELHTCTPNCDLCGGNYLAADKVYKARFKMPYLVRKRQWERRNANDTSPKPPSHHVRRDQLRQGTGSALYPMTTGAGGAAAVLQGGLESVVAGGRRRKSRSRSKTRGQAPAKNATKQVGWADRSQIDLSSKDFPRRPLSNTPKKDCEECAQPKALIVRQNQQISALLARIQALEKSKSSEVDTKRKIVKRDAQVGPPAMAMEAEKMESRPLEEPAWAQQIQALPAIVTQLTSQLGLVTSRMAKFETP</sequence>
<proteinExistence type="predicted"/>
<dbReference type="Proteomes" id="UP000821853">
    <property type="component" value="Unassembled WGS sequence"/>
</dbReference>
<dbReference type="OMA" id="CEECAQP"/>